<dbReference type="GO" id="GO:0008092">
    <property type="term" value="F:cytoskeletal protein binding"/>
    <property type="evidence" value="ECO:0007669"/>
    <property type="project" value="InterPro"/>
</dbReference>
<proteinExistence type="predicted"/>
<dbReference type="Gene3D" id="2.30.30.700">
    <property type="entry name" value="SLA1 homology domain 1"/>
    <property type="match status" value="1"/>
</dbReference>
<dbReference type="RefSeq" id="WP_145283140.1">
    <property type="nucleotide sequence ID" value="NZ_CP036318.1"/>
</dbReference>
<dbReference type="Pfam" id="PF03983">
    <property type="entry name" value="SHD1"/>
    <property type="match status" value="1"/>
</dbReference>
<dbReference type="GO" id="GO:0042802">
    <property type="term" value="F:identical protein binding"/>
    <property type="evidence" value="ECO:0007669"/>
    <property type="project" value="InterPro"/>
</dbReference>
<dbReference type="EMBL" id="CP036318">
    <property type="protein sequence ID" value="QDV55333.1"/>
    <property type="molecule type" value="Genomic_DNA"/>
</dbReference>
<keyword evidence="4" id="KW-1185">Reference proteome</keyword>
<protein>
    <recommendedName>
        <fullName evidence="2">SLA1 homology domain-containing protein</fullName>
    </recommendedName>
</protein>
<feature type="chain" id="PRO_5021706517" description="SLA1 homology domain-containing protein" evidence="1">
    <location>
        <begin position="27"/>
        <end position="801"/>
    </location>
</feature>
<dbReference type="SUPFAM" id="SSF50952">
    <property type="entry name" value="Soluble quinoprotein glucose dehydrogenase"/>
    <property type="match status" value="1"/>
</dbReference>
<name>A0A518IQI7_9BACT</name>
<evidence type="ECO:0000313" key="4">
    <source>
        <dbReference type="Proteomes" id="UP000316770"/>
    </source>
</evidence>
<accession>A0A518IQI7</accession>
<dbReference type="GO" id="GO:0030674">
    <property type="term" value="F:protein-macromolecule adaptor activity"/>
    <property type="evidence" value="ECO:0007669"/>
    <property type="project" value="InterPro"/>
</dbReference>
<dbReference type="Proteomes" id="UP000316770">
    <property type="component" value="Chromosome"/>
</dbReference>
<keyword evidence="1" id="KW-0732">Signal</keyword>
<dbReference type="GO" id="GO:0043130">
    <property type="term" value="F:ubiquitin binding"/>
    <property type="evidence" value="ECO:0007669"/>
    <property type="project" value="InterPro"/>
</dbReference>
<sequence length="801" mass="88160" precursor="true">MIPLHSLIRPSVLLVLCLVAHLPVSAIDPVRPGDQVEVYYHSKWYPGEVLAYKNKVALVRYTFISPREGKFALDSIRFPNDEGSWMIWRDLSGKFKIEARLVGRSETHVKLMKEDGSVAEVPIASLAASLQARLAKIVKAEKEFVDSALVRIGDQVEVKHLRTWTPATVISLLPDGAVVEYSFAGQVRQSEFKYVDMRYPNGEGPWSDWKDVTGKYQVKARYITHDETDVYLLLEGDKRIKLPRSKLAPAIETELAKRAVLTRRPDEVEFSTAGVDFKDLPSWTRFGKGLGENTGGILSSITAPPSTSPADGVFKVELERVGKIGPVFYVDDAPTPMICLVVTPEKQDGFNPISLYWIDLETRSVLPGPNFFEGEVILGYSAAQQRLITAEGLDLRKSASRFCSYRLAAGQRQAKPEWKWAVPEMSFVSSRERLSADFVGSDNVLIAYGGAVTMWDLEARRAEYVVPTSYNDFDLSPDQRFFFTNQFNHATAIDTGSGEPVATFGGASSHFTQDGTHVTSVGTFSSELISLANPTDRAALYGGKRSQDGAGAKSALIGTEWLFRGNHLYNLQRQLLSWTYATEDLTLLLRQPVGNRCLIVATDEANSSSTEIHVGVKTIPSDENLASMTSLGDEQLYVLRPGIQVRLDASAMHPQIVDGVRRAIQEAGWSESATSDIVIKAEAKRGKPQTQTYSVSRFGFGSGGGSQPDQTITASPWMQYVSVEQSGKSLWGAGGGGAIPSFVTTREGESLEAEIRKCEQVSYDLFQTFTFPEKVLAPKWANGFGTTMLTPTGFVDRPVAP</sequence>
<dbReference type="AlphaFoldDB" id="A0A518IQI7"/>
<dbReference type="InterPro" id="IPR007131">
    <property type="entry name" value="SHD1"/>
</dbReference>
<dbReference type="InterPro" id="IPR011041">
    <property type="entry name" value="Quinoprot_gluc/sorb_DH_b-prop"/>
</dbReference>
<feature type="signal peptide" evidence="1">
    <location>
        <begin position="1"/>
        <end position="26"/>
    </location>
</feature>
<gene>
    <name evidence="3" type="ORF">Mal33_13040</name>
</gene>
<organism evidence="3 4">
    <name type="scientific">Rosistilla oblonga</name>
    <dbReference type="NCBI Taxonomy" id="2527990"/>
    <lineage>
        <taxon>Bacteria</taxon>
        <taxon>Pseudomonadati</taxon>
        <taxon>Planctomycetota</taxon>
        <taxon>Planctomycetia</taxon>
        <taxon>Pirellulales</taxon>
        <taxon>Pirellulaceae</taxon>
        <taxon>Rosistilla</taxon>
    </lineage>
</organism>
<feature type="domain" description="SLA1 homology" evidence="2">
    <location>
        <begin position="87"/>
        <end position="128"/>
    </location>
</feature>
<evidence type="ECO:0000256" key="1">
    <source>
        <dbReference type="SAM" id="SignalP"/>
    </source>
</evidence>
<evidence type="ECO:0000313" key="3">
    <source>
        <dbReference type="EMBL" id="QDV55333.1"/>
    </source>
</evidence>
<reference evidence="3 4" key="1">
    <citation type="submission" date="2019-02" db="EMBL/GenBank/DDBJ databases">
        <title>Deep-cultivation of Planctomycetes and their phenomic and genomic characterization uncovers novel biology.</title>
        <authorList>
            <person name="Wiegand S."/>
            <person name="Jogler M."/>
            <person name="Boedeker C."/>
            <person name="Pinto D."/>
            <person name="Vollmers J."/>
            <person name="Rivas-Marin E."/>
            <person name="Kohn T."/>
            <person name="Peeters S.H."/>
            <person name="Heuer A."/>
            <person name="Rast P."/>
            <person name="Oberbeckmann S."/>
            <person name="Bunk B."/>
            <person name="Jeske O."/>
            <person name="Meyerdierks A."/>
            <person name="Storesund J.E."/>
            <person name="Kallscheuer N."/>
            <person name="Luecker S."/>
            <person name="Lage O.M."/>
            <person name="Pohl T."/>
            <person name="Merkel B.J."/>
            <person name="Hornburger P."/>
            <person name="Mueller R.-W."/>
            <person name="Bruemmer F."/>
            <person name="Labrenz M."/>
            <person name="Spormann A.M."/>
            <person name="Op den Camp H."/>
            <person name="Overmann J."/>
            <person name="Amann R."/>
            <person name="Jetten M.S.M."/>
            <person name="Mascher T."/>
            <person name="Medema M.H."/>
            <person name="Devos D.P."/>
            <person name="Kaster A.-K."/>
            <person name="Ovreas L."/>
            <person name="Rohde M."/>
            <person name="Galperin M.Y."/>
            <person name="Jogler C."/>
        </authorList>
    </citation>
    <scope>NUCLEOTIDE SEQUENCE [LARGE SCALE GENOMIC DNA]</scope>
    <source>
        <strain evidence="3 4">Mal33</strain>
    </source>
</reference>
<evidence type="ECO:0000259" key="2">
    <source>
        <dbReference type="Pfam" id="PF03983"/>
    </source>
</evidence>